<comment type="caution">
    <text evidence="3">The sequence shown here is derived from an EMBL/GenBank/DDBJ whole genome shotgun (WGS) entry which is preliminary data.</text>
</comment>
<dbReference type="InterPro" id="IPR000914">
    <property type="entry name" value="SBP_5_dom"/>
</dbReference>
<feature type="domain" description="Protein kinase" evidence="2">
    <location>
        <begin position="18"/>
        <end position="287"/>
    </location>
</feature>
<sequence>MAQIAPLRAGDPTHLGPYRLTGLLGEGGQGAVYLAVREVDDAPDAGEPDAREPGGREPDGRVAVKLLHARFSGDPKARSRFAAEVAVAKRVSAFCTAPVLDSDVEGDRPYIVSEYIDGPALSAVLAGEGPRRGADLDRIAIGTMTALTAIHQAGVVHRDFKPANVLLAADGPRVIDFGIARALDATGTMSSTAVGTPAYMAPEQISGAPVGPAADVFAWGATMVYAATGRPAFGQDSIPAVMHRILNLPPDLGALAEPLRGLVADCLSKDPALRPTSARVLARLLELAGSPARPGAARDDEAPADMLTQGAEVAAASESRLLPSPLSPAQAPPSSPLGQTPPPHSPLGQTPPPHSPLGQTPPPPYPQAYQQYPGSPPPGAVPGPPWGPNASTPPPGGSTWPPGTPGSSGSGVLHTKPSDGPRRSRRGMQVLAGAGSAAVVALVVAGSVLAVNLLDGDSGGSGSSGGSAGRVGGTMQITVPAGTNTDGEIDPSHSFSGTDRFLPKQLFTGLVDQNPDGTLRNRLATSITPDATCENWTIGIRTGTTFSNGEPVDAEAFARGWARSAATTLGAGPVLMADIEGFGDVSGGKASELSGVRVSGTGLQVKLTSPHCEFAARLVDPVFDPVPEAAGKPDNDTYNLNPIGNGPFKLARSVKGQSFTLARNESWAFGRTMLDEVTVLLSTESAKGRAGVASGEYGWATINSEDYSTLAGEGNLAKRPMAFTRMIVPLAKRGPMADKNARLAVSYALDRSKISQAFGGVYPAAHGIVPSALPGFGATRPCPSCDAPDPVKAKQLATQAGLGPGTTVRLYMQETGIWEKVAALVRSQLETVLGWKIDLRKTPITKYEDYRKALVASDASGLAFYAWGPDFPDAYTMLWSILGGTVVAEPDNANSNLAGYRSSRFDELLSTAVRTPDGARRTGVYQQAERTALDDMALIPLVYDGRAAVTNPKYVGLSLDYDGDPTLTTAALK</sequence>
<dbReference type="Proteomes" id="UP001597063">
    <property type="component" value="Unassembled WGS sequence"/>
</dbReference>
<evidence type="ECO:0000256" key="1">
    <source>
        <dbReference type="SAM" id="MobiDB-lite"/>
    </source>
</evidence>
<proteinExistence type="predicted"/>
<dbReference type="Gene3D" id="3.30.200.20">
    <property type="entry name" value="Phosphorylase Kinase, domain 1"/>
    <property type="match status" value="1"/>
</dbReference>
<organism evidence="3 4">
    <name type="scientific">Actinomadura fibrosa</name>
    <dbReference type="NCBI Taxonomy" id="111802"/>
    <lineage>
        <taxon>Bacteria</taxon>
        <taxon>Bacillati</taxon>
        <taxon>Actinomycetota</taxon>
        <taxon>Actinomycetes</taxon>
        <taxon>Streptosporangiales</taxon>
        <taxon>Thermomonosporaceae</taxon>
        <taxon>Actinomadura</taxon>
    </lineage>
</organism>
<dbReference type="InterPro" id="IPR039424">
    <property type="entry name" value="SBP_5"/>
</dbReference>
<dbReference type="Gene3D" id="1.10.510.10">
    <property type="entry name" value="Transferase(Phosphotransferase) domain 1"/>
    <property type="match status" value="1"/>
</dbReference>
<feature type="compositionally biased region" description="Pro residues" evidence="1">
    <location>
        <begin position="374"/>
        <end position="396"/>
    </location>
</feature>
<reference evidence="4" key="1">
    <citation type="journal article" date="2019" name="Int. J. Syst. Evol. Microbiol.">
        <title>The Global Catalogue of Microorganisms (GCM) 10K type strain sequencing project: providing services to taxonomists for standard genome sequencing and annotation.</title>
        <authorList>
            <consortium name="The Broad Institute Genomics Platform"/>
            <consortium name="The Broad Institute Genome Sequencing Center for Infectious Disease"/>
            <person name="Wu L."/>
            <person name="Ma J."/>
        </authorList>
    </citation>
    <scope>NUCLEOTIDE SEQUENCE [LARGE SCALE GENOMIC DNA]</scope>
    <source>
        <strain evidence="4">JCM 9371</strain>
    </source>
</reference>
<name>A0ABW2XRL1_9ACTN</name>
<dbReference type="PANTHER" id="PTHR30290:SF83">
    <property type="entry name" value="ABC TRANSPORTER SUBSTRATE-BINDING PROTEIN"/>
    <property type="match status" value="1"/>
</dbReference>
<feature type="compositionally biased region" description="Gly residues" evidence="1">
    <location>
        <begin position="457"/>
        <end position="472"/>
    </location>
</feature>
<dbReference type="Pfam" id="PF00496">
    <property type="entry name" value="SBP_bac_5"/>
    <property type="match status" value="1"/>
</dbReference>
<evidence type="ECO:0000259" key="2">
    <source>
        <dbReference type="PROSITE" id="PS50011"/>
    </source>
</evidence>
<feature type="region of interest" description="Disordered" evidence="1">
    <location>
        <begin position="314"/>
        <end position="425"/>
    </location>
</feature>
<dbReference type="CDD" id="cd14014">
    <property type="entry name" value="STKc_PknB_like"/>
    <property type="match status" value="1"/>
</dbReference>
<feature type="compositionally biased region" description="Pro residues" evidence="1">
    <location>
        <begin position="330"/>
        <end position="366"/>
    </location>
</feature>
<dbReference type="CDD" id="cd00995">
    <property type="entry name" value="PBP2_NikA_DppA_OppA_like"/>
    <property type="match status" value="1"/>
</dbReference>
<dbReference type="Gene3D" id="3.40.190.10">
    <property type="entry name" value="Periplasmic binding protein-like II"/>
    <property type="match status" value="1"/>
</dbReference>
<dbReference type="RefSeq" id="WP_131761711.1">
    <property type="nucleotide sequence ID" value="NZ_CAACUY010000183.1"/>
</dbReference>
<dbReference type="SUPFAM" id="SSF56112">
    <property type="entry name" value="Protein kinase-like (PK-like)"/>
    <property type="match status" value="1"/>
</dbReference>
<dbReference type="Pfam" id="PF00069">
    <property type="entry name" value="Pkinase"/>
    <property type="match status" value="1"/>
</dbReference>
<dbReference type="SUPFAM" id="SSF53850">
    <property type="entry name" value="Periplasmic binding protein-like II"/>
    <property type="match status" value="1"/>
</dbReference>
<accession>A0ABW2XRL1</accession>
<dbReference type="InterPro" id="IPR008271">
    <property type="entry name" value="Ser/Thr_kinase_AS"/>
</dbReference>
<evidence type="ECO:0000313" key="4">
    <source>
        <dbReference type="Proteomes" id="UP001597063"/>
    </source>
</evidence>
<feature type="compositionally biased region" description="Polar residues" evidence="1">
    <location>
        <begin position="475"/>
        <end position="486"/>
    </location>
</feature>
<dbReference type="PROSITE" id="PS00108">
    <property type="entry name" value="PROTEIN_KINASE_ST"/>
    <property type="match status" value="1"/>
</dbReference>
<dbReference type="Gene3D" id="3.10.105.10">
    <property type="entry name" value="Dipeptide-binding Protein, Domain 3"/>
    <property type="match status" value="1"/>
</dbReference>
<dbReference type="PROSITE" id="PS50011">
    <property type="entry name" value="PROTEIN_KINASE_DOM"/>
    <property type="match status" value="1"/>
</dbReference>
<gene>
    <name evidence="3" type="ORF">ACFQZM_31020</name>
</gene>
<feature type="region of interest" description="Disordered" evidence="1">
    <location>
        <begin position="455"/>
        <end position="496"/>
    </location>
</feature>
<dbReference type="InterPro" id="IPR011009">
    <property type="entry name" value="Kinase-like_dom_sf"/>
</dbReference>
<dbReference type="InterPro" id="IPR000719">
    <property type="entry name" value="Prot_kinase_dom"/>
</dbReference>
<dbReference type="EMBL" id="JBHTGP010000015">
    <property type="protein sequence ID" value="MFD0688959.1"/>
    <property type="molecule type" value="Genomic_DNA"/>
</dbReference>
<dbReference type="PANTHER" id="PTHR30290">
    <property type="entry name" value="PERIPLASMIC BINDING COMPONENT OF ABC TRANSPORTER"/>
    <property type="match status" value="1"/>
</dbReference>
<feature type="compositionally biased region" description="Low complexity" evidence="1">
    <location>
        <begin position="314"/>
        <end position="329"/>
    </location>
</feature>
<evidence type="ECO:0000313" key="3">
    <source>
        <dbReference type="EMBL" id="MFD0688959.1"/>
    </source>
</evidence>
<keyword evidence="4" id="KW-1185">Reference proteome</keyword>
<feature type="compositionally biased region" description="Low complexity" evidence="1">
    <location>
        <begin position="397"/>
        <end position="411"/>
    </location>
</feature>
<protein>
    <submittedName>
        <fullName evidence="3">ABC transporter substrate-binding protein</fullName>
    </submittedName>
</protein>